<gene>
    <name evidence="2" type="ORF">DYB28_013169</name>
</gene>
<proteinExistence type="predicted"/>
<reference evidence="2 3" key="1">
    <citation type="journal article" date="2018" name="J. Invertebr. Pathol.">
        <title>New genotyping method for the causative agent of crayfish plague (Aphanomyces astaci) based on whole genome data.</title>
        <authorList>
            <person name="Minardi D."/>
            <person name="Studholme D.J."/>
            <person name="van der Giezen M."/>
            <person name="Pretto T."/>
            <person name="Oidtmann B."/>
        </authorList>
    </citation>
    <scope>NUCLEOTIDE SEQUENCE [LARGE SCALE GENOMIC DNA]</scope>
    <source>
        <strain evidence="2 3">KB13</strain>
    </source>
</reference>
<feature type="non-terminal residue" evidence="2">
    <location>
        <position position="1"/>
    </location>
</feature>
<organism evidence="2 3">
    <name type="scientific">Aphanomyces astaci</name>
    <name type="common">Crayfish plague agent</name>
    <dbReference type="NCBI Taxonomy" id="112090"/>
    <lineage>
        <taxon>Eukaryota</taxon>
        <taxon>Sar</taxon>
        <taxon>Stramenopiles</taxon>
        <taxon>Oomycota</taxon>
        <taxon>Saprolegniomycetes</taxon>
        <taxon>Saprolegniales</taxon>
        <taxon>Verrucalvaceae</taxon>
        <taxon>Aphanomyces</taxon>
    </lineage>
</organism>
<dbReference type="Gene3D" id="1.20.58.2220">
    <property type="entry name" value="Formin, FH2 domain"/>
    <property type="match status" value="1"/>
</dbReference>
<dbReference type="EMBL" id="QUTI01027914">
    <property type="protein sequence ID" value="RLO04965.1"/>
    <property type="molecule type" value="Genomic_DNA"/>
</dbReference>
<sequence length="62" mass="6950">ADPAVIASFQAAIAHATHELEIVQRHIGDMKHQLTTVFEYFGEDPTKKPSEFFQTLSSFCLV</sequence>
<dbReference type="InterPro" id="IPR015425">
    <property type="entry name" value="FH2_Formin"/>
</dbReference>
<evidence type="ECO:0000313" key="3">
    <source>
        <dbReference type="Proteomes" id="UP000275652"/>
    </source>
</evidence>
<feature type="domain" description="FH2" evidence="1">
    <location>
        <begin position="1"/>
        <end position="62"/>
    </location>
</feature>
<dbReference type="InterPro" id="IPR042201">
    <property type="entry name" value="FH2_Formin_sf"/>
</dbReference>
<evidence type="ECO:0000259" key="1">
    <source>
        <dbReference type="PROSITE" id="PS51444"/>
    </source>
</evidence>
<dbReference type="PROSITE" id="PS51444">
    <property type="entry name" value="FH2"/>
    <property type="match status" value="1"/>
</dbReference>
<dbReference type="SUPFAM" id="SSF101447">
    <property type="entry name" value="Formin homology 2 domain (FH2 domain)"/>
    <property type="match status" value="1"/>
</dbReference>
<accession>A0A9X8DWB7</accession>
<protein>
    <recommendedName>
        <fullName evidence="1">FH2 domain-containing protein</fullName>
    </recommendedName>
</protein>
<dbReference type="AlphaFoldDB" id="A0A9X8DWB7"/>
<name>A0A9X8DWB7_APHAT</name>
<comment type="caution">
    <text evidence="2">The sequence shown here is derived from an EMBL/GenBank/DDBJ whole genome shotgun (WGS) entry which is preliminary data.</text>
</comment>
<dbReference type="Proteomes" id="UP000275652">
    <property type="component" value="Unassembled WGS sequence"/>
</dbReference>
<evidence type="ECO:0000313" key="2">
    <source>
        <dbReference type="EMBL" id="RLO04965.1"/>
    </source>
</evidence>